<reference evidence="2" key="1">
    <citation type="submission" date="2019-11" db="EMBL/GenBank/DDBJ databases">
        <title>Bipolaris sorokiniana Genome sequencing.</title>
        <authorList>
            <person name="Wang H."/>
        </authorList>
    </citation>
    <scope>NUCLEOTIDE SEQUENCE</scope>
</reference>
<protein>
    <submittedName>
        <fullName evidence="2">Uncharacterized protein</fullName>
    </submittedName>
</protein>
<evidence type="ECO:0000256" key="1">
    <source>
        <dbReference type="SAM" id="MobiDB-lite"/>
    </source>
</evidence>
<proteinExistence type="predicted"/>
<feature type="compositionally biased region" description="Low complexity" evidence="1">
    <location>
        <begin position="103"/>
        <end position="127"/>
    </location>
</feature>
<evidence type="ECO:0000313" key="3">
    <source>
        <dbReference type="Proteomes" id="UP000624244"/>
    </source>
</evidence>
<sequence>MTAHHLASDDLFTLSTTLSTTPSLCYFSILPAAHFSAETPSTSPVSEYQACTPSDPANPLLAFRPGPPSFMSADADASRLLQLQTDASHRPSPDPLQPQHRASSALSNSSVSSASSSSSSYTPPSTLSCCRCRRQCLANMYQIGTNRYYCSHCARMTGYSAG</sequence>
<comment type="caution">
    <text evidence="2">The sequence shown here is derived from an EMBL/GenBank/DDBJ whole genome shotgun (WGS) entry which is preliminary data.</text>
</comment>
<dbReference type="EMBL" id="WNKQ01000006">
    <property type="protein sequence ID" value="KAF5850941.1"/>
    <property type="molecule type" value="Genomic_DNA"/>
</dbReference>
<organism evidence="2 3">
    <name type="scientific">Cochliobolus sativus</name>
    <name type="common">Common root rot and spot blotch fungus</name>
    <name type="synonym">Bipolaris sorokiniana</name>
    <dbReference type="NCBI Taxonomy" id="45130"/>
    <lineage>
        <taxon>Eukaryota</taxon>
        <taxon>Fungi</taxon>
        <taxon>Dikarya</taxon>
        <taxon>Ascomycota</taxon>
        <taxon>Pezizomycotina</taxon>
        <taxon>Dothideomycetes</taxon>
        <taxon>Pleosporomycetidae</taxon>
        <taxon>Pleosporales</taxon>
        <taxon>Pleosporineae</taxon>
        <taxon>Pleosporaceae</taxon>
        <taxon>Bipolaris</taxon>
    </lineage>
</organism>
<dbReference type="Proteomes" id="UP000624244">
    <property type="component" value="Unassembled WGS sequence"/>
</dbReference>
<accession>A0A8H5ZKQ1</accession>
<feature type="region of interest" description="Disordered" evidence="1">
    <location>
        <begin position="82"/>
        <end position="127"/>
    </location>
</feature>
<gene>
    <name evidence="2" type="ORF">GGP41_010603</name>
</gene>
<name>A0A8H5ZKQ1_COCSA</name>
<evidence type="ECO:0000313" key="2">
    <source>
        <dbReference type="EMBL" id="KAF5850941.1"/>
    </source>
</evidence>
<dbReference type="AlphaFoldDB" id="A0A8H5ZKQ1"/>